<sequence length="418" mass="44293">MTRRAGRQPGRFRLRFGWHVAAWLALAVVIAVGSGVVLWQFLSPPDSAGRIELLKITLAVPAGIGAVVALVVASRKQHLSEAEHGRQEDAARREDTKLFNERFGRAADQLSADKPAARLAGVYAMAGLADDWQAGRQTCIDVLCAYLRMPYVAAAESEDGPPAGQAGYEERLVRNTIIRVITSRLRPGADVSWQGRNFDFKGAVFDGGSFDDAVFSGATNFDYAIFAGEEDRFINTEFSGGRVSFHGAKFPDGEAAFVGAKFTGAVVDFSFAEFSGGLTNFIAAKFLAGLVNFSMAKFTGGEVAFVGAEFSGAEVDFHGASFDGATVGFGHSLADGTRFSQGASFTAGTVDFDYAGFSGGKVDFVGADIRGGTVRLSTPGAYDAPPVFEENWHDDPPTGLHLPESPSAVNHGTSLDGT</sequence>
<dbReference type="RefSeq" id="WP_147328699.1">
    <property type="nucleotide sequence ID" value="NZ_CP144375.1"/>
</dbReference>
<keyword evidence="2" id="KW-0472">Membrane</keyword>
<dbReference type="EMBL" id="QUNO01000011">
    <property type="protein sequence ID" value="REH41847.1"/>
    <property type="molecule type" value="Genomic_DNA"/>
</dbReference>
<accession>A0A3E0HC18</accession>
<organism evidence="3 4">
    <name type="scientific">Kutzneria buriramensis</name>
    <dbReference type="NCBI Taxonomy" id="1045776"/>
    <lineage>
        <taxon>Bacteria</taxon>
        <taxon>Bacillati</taxon>
        <taxon>Actinomycetota</taxon>
        <taxon>Actinomycetes</taxon>
        <taxon>Pseudonocardiales</taxon>
        <taxon>Pseudonocardiaceae</taxon>
        <taxon>Kutzneria</taxon>
    </lineage>
</organism>
<dbReference type="Proteomes" id="UP000256269">
    <property type="component" value="Unassembled WGS sequence"/>
</dbReference>
<keyword evidence="2" id="KW-0812">Transmembrane</keyword>
<dbReference type="Pfam" id="PF13576">
    <property type="entry name" value="Pentapeptide_3"/>
    <property type="match status" value="1"/>
</dbReference>
<gene>
    <name evidence="3" type="ORF">BCF44_111151</name>
</gene>
<evidence type="ECO:0000313" key="4">
    <source>
        <dbReference type="Proteomes" id="UP000256269"/>
    </source>
</evidence>
<feature type="transmembrane region" description="Helical" evidence="2">
    <location>
        <begin position="53"/>
        <end position="73"/>
    </location>
</feature>
<name>A0A3E0HC18_9PSEU</name>
<evidence type="ECO:0000256" key="1">
    <source>
        <dbReference type="SAM" id="MobiDB-lite"/>
    </source>
</evidence>
<dbReference type="AlphaFoldDB" id="A0A3E0HC18"/>
<evidence type="ECO:0000256" key="2">
    <source>
        <dbReference type="SAM" id="Phobius"/>
    </source>
</evidence>
<dbReference type="Gene3D" id="2.160.20.80">
    <property type="entry name" value="E3 ubiquitin-protein ligase SopA"/>
    <property type="match status" value="1"/>
</dbReference>
<keyword evidence="2" id="KW-1133">Transmembrane helix</keyword>
<dbReference type="InterPro" id="IPR001646">
    <property type="entry name" value="5peptide_repeat"/>
</dbReference>
<evidence type="ECO:0000313" key="3">
    <source>
        <dbReference type="EMBL" id="REH41847.1"/>
    </source>
</evidence>
<keyword evidence="4" id="KW-1185">Reference proteome</keyword>
<comment type="caution">
    <text evidence="3">The sequence shown here is derived from an EMBL/GenBank/DDBJ whole genome shotgun (WGS) entry which is preliminary data.</text>
</comment>
<feature type="transmembrane region" description="Helical" evidence="2">
    <location>
        <begin position="20"/>
        <end position="41"/>
    </location>
</feature>
<proteinExistence type="predicted"/>
<dbReference type="OrthoDB" id="8440251at2"/>
<feature type="compositionally biased region" description="Polar residues" evidence="1">
    <location>
        <begin position="407"/>
        <end position="418"/>
    </location>
</feature>
<protein>
    <submittedName>
        <fullName evidence="3">Pentapeptide repeat protein</fullName>
    </submittedName>
</protein>
<reference evidence="3 4" key="1">
    <citation type="submission" date="2018-08" db="EMBL/GenBank/DDBJ databases">
        <title>Genomic Encyclopedia of Archaeal and Bacterial Type Strains, Phase II (KMG-II): from individual species to whole genera.</title>
        <authorList>
            <person name="Goeker M."/>
        </authorList>
    </citation>
    <scope>NUCLEOTIDE SEQUENCE [LARGE SCALE GENOMIC DNA]</scope>
    <source>
        <strain evidence="3 4">DSM 45791</strain>
    </source>
</reference>
<feature type="region of interest" description="Disordered" evidence="1">
    <location>
        <begin position="390"/>
        <end position="418"/>
    </location>
</feature>